<evidence type="ECO:0000313" key="2">
    <source>
        <dbReference type="EMBL" id="KXB61413.1"/>
    </source>
</evidence>
<accession>A0A134A146</accession>
<keyword evidence="1" id="KW-0472">Membrane</keyword>
<dbReference type="EMBL" id="LSDD01000133">
    <property type="protein sequence ID" value="KXB61413.1"/>
    <property type="molecule type" value="Genomic_DNA"/>
</dbReference>
<feature type="transmembrane region" description="Helical" evidence="1">
    <location>
        <begin position="145"/>
        <end position="166"/>
    </location>
</feature>
<feature type="transmembrane region" description="Helical" evidence="1">
    <location>
        <begin position="202"/>
        <end position="222"/>
    </location>
</feature>
<sequence>MRKFYWELKKKEVLQKKFWKTRKNRKGDYMGFKKEKMGKFVKGLCYFWLYIVVGIWIISSLFFSKSLDKNYTFIVTLKIIDHWIVWSPIVSLVPLMFIQIYEENKLRKSNSTKLLDIKETILIIGFIIASLIKVMLPYFSQLKIGFVVVMWIMMVYTFVILPILWIKKNGYKKAIVLILTVLSLISINYLNTGYNQDLKNSFNIIITILEQLYLYFLVEFFLKKKKTIKKFNQLIIFLIITIDIRIVLNAIIWEKKPEVLSKEIIIKLITAIIFYFIKECLWNPKNNLKKILETQNNLIITEKSNTWKKLKGSFKKLNKKDKKIYKNMKLNFLKYESCLLESNEGNFDESEILLSICEYNKLFKNENLRIFVFDVDNLEVKERFKDKFGSSNYCELGNNVYVIRYSAVQDKNNDKEFFDILNKIFEEKNNQTQNTKLTEGSE</sequence>
<feature type="transmembrane region" description="Helical" evidence="1">
    <location>
        <begin position="234"/>
        <end position="252"/>
    </location>
</feature>
<dbReference type="AlphaFoldDB" id="A0A134A146"/>
<feature type="transmembrane region" description="Helical" evidence="1">
    <location>
        <begin position="264"/>
        <end position="282"/>
    </location>
</feature>
<dbReference type="PATRIC" id="fig|157687.3.peg.1776"/>
<keyword evidence="1" id="KW-1133">Transmembrane helix</keyword>
<evidence type="ECO:0000256" key="1">
    <source>
        <dbReference type="SAM" id="Phobius"/>
    </source>
</evidence>
<comment type="caution">
    <text evidence="2">The sequence shown here is derived from an EMBL/GenBank/DDBJ whole genome shotgun (WGS) entry which is preliminary data.</text>
</comment>
<feature type="transmembrane region" description="Helical" evidence="1">
    <location>
        <begin position="43"/>
        <end position="63"/>
    </location>
</feature>
<name>A0A134A146_9FUSO</name>
<reference evidence="3" key="1">
    <citation type="submission" date="2016-01" db="EMBL/GenBank/DDBJ databases">
        <authorList>
            <person name="Mitreva M."/>
            <person name="Pepin K.H."/>
            <person name="Mihindukulasuriya K.A."/>
            <person name="Fulton R."/>
            <person name="Fronick C."/>
            <person name="O'Laughlin M."/>
            <person name="Miner T."/>
            <person name="Herter B."/>
            <person name="Rosa B.A."/>
            <person name="Cordes M."/>
            <person name="Tomlinson C."/>
            <person name="Wollam A."/>
            <person name="Palsikar V.B."/>
            <person name="Mardis E.R."/>
            <person name="Wilson R.K."/>
        </authorList>
    </citation>
    <scope>NUCLEOTIDE SEQUENCE [LARGE SCALE GENOMIC DNA]</scope>
    <source>
        <strain evidence="3">KA00185</strain>
    </source>
</reference>
<feature type="transmembrane region" description="Helical" evidence="1">
    <location>
        <begin position="121"/>
        <end position="139"/>
    </location>
</feature>
<feature type="transmembrane region" description="Helical" evidence="1">
    <location>
        <begin position="83"/>
        <end position="101"/>
    </location>
</feature>
<dbReference type="Proteomes" id="UP000070483">
    <property type="component" value="Unassembled WGS sequence"/>
</dbReference>
<gene>
    <name evidence="2" type="ORF">HMPREF3180_01783</name>
</gene>
<keyword evidence="1" id="KW-0812">Transmembrane</keyword>
<proteinExistence type="predicted"/>
<keyword evidence="3" id="KW-1185">Reference proteome</keyword>
<evidence type="ECO:0000313" key="3">
    <source>
        <dbReference type="Proteomes" id="UP000070483"/>
    </source>
</evidence>
<feature type="transmembrane region" description="Helical" evidence="1">
    <location>
        <begin position="173"/>
        <end position="190"/>
    </location>
</feature>
<dbReference type="STRING" id="157687.HMPREF3180_01783"/>
<protein>
    <submittedName>
        <fullName evidence="2">Uncharacterized protein</fullName>
    </submittedName>
</protein>
<organism evidence="2 3">
    <name type="scientific">Leptotrichia wadei</name>
    <dbReference type="NCBI Taxonomy" id="157687"/>
    <lineage>
        <taxon>Bacteria</taxon>
        <taxon>Fusobacteriati</taxon>
        <taxon>Fusobacteriota</taxon>
        <taxon>Fusobacteriia</taxon>
        <taxon>Fusobacteriales</taxon>
        <taxon>Leptotrichiaceae</taxon>
        <taxon>Leptotrichia</taxon>
    </lineage>
</organism>